<keyword evidence="1" id="KW-0732">Signal</keyword>
<dbReference type="AlphaFoldDB" id="A0A8C6X5U8"/>
<dbReference type="Proteomes" id="UP000694559">
    <property type="component" value="Unplaced"/>
</dbReference>
<evidence type="ECO:0000313" key="2">
    <source>
        <dbReference type="Ensembl" id="ENSNNAP00000009403.1"/>
    </source>
</evidence>
<feature type="signal peptide" evidence="1">
    <location>
        <begin position="1"/>
        <end position="18"/>
    </location>
</feature>
<dbReference type="Pfam" id="PF00429">
    <property type="entry name" value="TLV_coat"/>
    <property type="match status" value="1"/>
</dbReference>
<accession>A0A8C6X5U8</accession>
<organism evidence="2 3">
    <name type="scientific">Naja naja</name>
    <name type="common">Indian cobra</name>
    <dbReference type="NCBI Taxonomy" id="35670"/>
    <lineage>
        <taxon>Eukaryota</taxon>
        <taxon>Metazoa</taxon>
        <taxon>Chordata</taxon>
        <taxon>Craniata</taxon>
        <taxon>Vertebrata</taxon>
        <taxon>Euteleostomi</taxon>
        <taxon>Lepidosauria</taxon>
        <taxon>Squamata</taxon>
        <taxon>Bifurcata</taxon>
        <taxon>Unidentata</taxon>
        <taxon>Episquamata</taxon>
        <taxon>Toxicofera</taxon>
        <taxon>Serpentes</taxon>
        <taxon>Colubroidea</taxon>
        <taxon>Elapidae</taxon>
        <taxon>Elapinae</taxon>
        <taxon>Naja</taxon>
    </lineage>
</organism>
<feature type="chain" id="PRO_5034189940" evidence="1">
    <location>
        <begin position="19"/>
        <end position="262"/>
    </location>
</feature>
<dbReference type="Gene3D" id="3.90.310.10">
    <property type="entry name" value="ENV polyprotein, receptor-binding domain"/>
    <property type="match status" value="1"/>
</dbReference>
<reference evidence="2" key="1">
    <citation type="submission" date="2025-08" db="UniProtKB">
        <authorList>
            <consortium name="Ensembl"/>
        </authorList>
    </citation>
    <scope>IDENTIFICATION</scope>
</reference>
<keyword evidence="3" id="KW-1185">Reference proteome</keyword>
<dbReference type="Ensembl" id="ENSNNAT00000009858.1">
    <property type="protein sequence ID" value="ENSNNAP00000009403.1"/>
    <property type="gene ID" value="ENSNNAG00000006305.1"/>
</dbReference>
<name>A0A8C6X5U8_NAJNA</name>
<dbReference type="GeneTree" id="ENSGT01150000287303"/>
<sequence>MMISLFLLLLDMPFISFALLSNNRNEHRPHDVSWLITDAYGQTLNSTFNRTIVDSWFPDLYFDYGQMLLGVTAYNHSSDAPSPSPGFVHKCHFYVCPGHMTTLTTDIDAGVSDYFCKHWDCVSSGNIWWDPPMKSDYIRLQKGSKYVPCPGYGRRTWEEDDDSTGWDDWPLCNPVKLSFTSEGRKYKGWDRGVTWGGRIYAAGYDYGNIFTITRRVVVQYSFLQPRASTPHPLLSLLNSTFLFLNPPLDFATSGLCCCTLCP</sequence>
<dbReference type="InterPro" id="IPR008981">
    <property type="entry name" value="FMuLV_rcpt-bd"/>
</dbReference>
<protein>
    <submittedName>
        <fullName evidence="2">Uncharacterized protein</fullName>
    </submittedName>
</protein>
<dbReference type="SUPFAM" id="SSF49830">
    <property type="entry name" value="ENV polyprotein, receptor-binding domain"/>
    <property type="match status" value="1"/>
</dbReference>
<dbReference type="OMA" id="CACANAR"/>
<dbReference type="InterPro" id="IPR018154">
    <property type="entry name" value="TLV/ENV_coat_polyprotein"/>
</dbReference>
<evidence type="ECO:0000313" key="3">
    <source>
        <dbReference type="Proteomes" id="UP000694559"/>
    </source>
</evidence>
<proteinExistence type="predicted"/>
<evidence type="ECO:0000256" key="1">
    <source>
        <dbReference type="SAM" id="SignalP"/>
    </source>
</evidence>
<dbReference type="OrthoDB" id="9633857at2759"/>
<reference evidence="2" key="2">
    <citation type="submission" date="2025-09" db="UniProtKB">
        <authorList>
            <consortium name="Ensembl"/>
        </authorList>
    </citation>
    <scope>IDENTIFICATION</scope>
</reference>